<dbReference type="Pfam" id="PF00583">
    <property type="entry name" value="Acetyltransf_1"/>
    <property type="match status" value="1"/>
</dbReference>
<proteinExistence type="predicted"/>
<protein>
    <submittedName>
        <fullName evidence="2">Acetyltransferase (GNAT) family protein</fullName>
    </submittedName>
</protein>
<dbReference type="Proteomes" id="UP000238176">
    <property type="component" value="Unassembled WGS sequence"/>
</dbReference>
<keyword evidence="3" id="KW-1185">Reference proteome</keyword>
<dbReference type="PROSITE" id="PS51186">
    <property type="entry name" value="GNAT"/>
    <property type="match status" value="1"/>
</dbReference>
<organism evidence="2 3">
    <name type="scientific">Glycomyces artemisiae</name>
    <dbReference type="NCBI Taxonomy" id="1076443"/>
    <lineage>
        <taxon>Bacteria</taxon>
        <taxon>Bacillati</taxon>
        <taxon>Actinomycetota</taxon>
        <taxon>Actinomycetes</taxon>
        <taxon>Glycomycetales</taxon>
        <taxon>Glycomycetaceae</taxon>
        <taxon>Glycomyces</taxon>
    </lineage>
</organism>
<gene>
    <name evidence="2" type="ORF">B0I28_105416</name>
</gene>
<reference evidence="2 3" key="1">
    <citation type="submission" date="2018-03" db="EMBL/GenBank/DDBJ databases">
        <title>Genomic Encyclopedia of Type Strains, Phase III (KMG-III): the genomes of soil and plant-associated and newly described type strains.</title>
        <authorList>
            <person name="Whitman W."/>
        </authorList>
    </citation>
    <scope>NUCLEOTIDE SEQUENCE [LARGE SCALE GENOMIC DNA]</scope>
    <source>
        <strain evidence="2 3">CGMCC 4.7067</strain>
    </source>
</reference>
<feature type="domain" description="N-acetyltransferase" evidence="1">
    <location>
        <begin position="4"/>
        <end position="203"/>
    </location>
</feature>
<dbReference type="Gene3D" id="3.40.630.30">
    <property type="match status" value="1"/>
</dbReference>
<dbReference type="AlphaFoldDB" id="A0A2T0UL92"/>
<evidence type="ECO:0000313" key="2">
    <source>
        <dbReference type="EMBL" id="PRY58701.1"/>
    </source>
</evidence>
<dbReference type="OrthoDB" id="7057833at2"/>
<dbReference type="InterPro" id="IPR016181">
    <property type="entry name" value="Acyl_CoA_acyltransferase"/>
</dbReference>
<name>A0A2T0UL92_9ACTN</name>
<evidence type="ECO:0000259" key="1">
    <source>
        <dbReference type="PROSITE" id="PS51186"/>
    </source>
</evidence>
<dbReference type="PANTHER" id="PTHR42791:SF1">
    <property type="entry name" value="N-ACETYLTRANSFERASE DOMAIN-CONTAINING PROTEIN"/>
    <property type="match status" value="1"/>
</dbReference>
<sequence length="203" mass="21927">MDGFTVRRAAEDDLEALVPAYAAAAADEAVNAWLTSAGPVPEDLYDEYFTATLRGHLVEDEVWIATRGEAIAGVSVWRRLDSLDKLRAEADQVAALAASTGLPLLRRAEQALRATGAAHPRRFPHVYLYSIAVAPAHRGSGAGGTILRERLAAVDREAAAVYLEASTDDSARLYKRHGFERSGDPIRLPDGGPRLLPMWRGPA</sequence>
<dbReference type="InterPro" id="IPR052523">
    <property type="entry name" value="Trichothecene_AcTrans"/>
</dbReference>
<accession>A0A2T0UL92</accession>
<dbReference type="EMBL" id="PVTJ01000005">
    <property type="protein sequence ID" value="PRY58701.1"/>
    <property type="molecule type" value="Genomic_DNA"/>
</dbReference>
<evidence type="ECO:0000313" key="3">
    <source>
        <dbReference type="Proteomes" id="UP000238176"/>
    </source>
</evidence>
<dbReference type="SUPFAM" id="SSF55729">
    <property type="entry name" value="Acyl-CoA N-acyltransferases (Nat)"/>
    <property type="match status" value="1"/>
</dbReference>
<dbReference type="RefSeq" id="WP_106364758.1">
    <property type="nucleotide sequence ID" value="NZ_PVTJ01000005.1"/>
</dbReference>
<dbReference type="InterPro" id="IPR000182">
    <property type="entry name" value="GNAT_dom"/>
</dbReference>
<comment type="caution">
    <text evidence="2">The sequence shown here is derived from an EMBL/GenBank/DDBJ whole genome shotgun (WGS) entry which is preliminary data.</text>
</comment>
<dbReference type="CDD" id="cd04301">
    <property type="entry name" value="NAT_SF"/>
    <property type="match status" value="1"/>
</dbReference>
<dbReference type="GO" id="GO:0016747">
    <property type="term" value="F:acyltransferase activity, transferring groups other than amino-acyl groups"/>
    <property type="evidence" value="ECO:0007669"/>
    <property type="project" value="InterPro"/>
</dbReference>
<keyword evidence="2" id="KW-0808">Transferase</keyword>
<dbReference type="PANTHER" id="PTHR42791">
    <property type="entry name" value="GNAT FAMILY ACETYLTRANSFERASE"/>
    <property type="match status" value="1"/>
</dbReference>